<gene>
    <name evidence="2" type="ORF">FTUN_7321</name>
</gene>
<keyword evidence="3" id="KW-1185">Reference proteome</keyword>
<dbReference type="AlphaFoldDB" id="A0A6M5Z2A2"/>
<name>A0A6M5Z2A2_9BACT</name>
<sequence>MRRPGSPPGQPRTRDKERGAIRTRLFSESLAVPAVKSLRKRAPVAAGVIHRPGPVE</sequence>
<proteinExistence type="predicted"/>
<reference evidence="3" key="1">
    <citation type="submission" date="2020-05" db="EMBL/GenBank/DDBJ databases">
        <title>Frigoriglobus tundricola gen. nov., sp. nov., a psychrotolerant cellulolytic planctomycete of the family Gemmataceae with two divergent copies of 16S rRNA gene.</title>
        <authorList>
            <person name="Kulichevskaya I.S."/>
            <person name="Ivanova A.A."/>
            <person name="Naumoff D.G."/>
            <person name="Beletsky A.V."/>
            <person name="Rijpstra W.I.C."/>
            <person name="Sinninghe Damste J.S."/>
            <person name="Mardanov A.V."/>
            <person name="Ravin N.V."/>
            <person name="Dedysh S.N."/>
        </authorList>
    </citation>
    <scope>NUCLEOTIDE SEQUENCE [LARGE SCALE GENOMIC DNA]</scope>
    <source>
        <strain evidence="3">PL17</strain>
    </source>
</reference>
<dbReference type="EMBL" id="CP053452">
    <property type="protein sequence ID" value="QJW99700.1"/>
    <property type="molecule type" value="Genomic_DNA"/>
</dbReference>
<feature type="region of interest" description="Disordered" evidence="1">
    <location>
        <begin position="1"/>
        <end position="20"/>
    </location>
</feature>
<protein>
    <submittedName>
        <fullName evidence="2">Uncharacterized protein</fullName>
    </submittedName>
</protein>
<dbReference type="Proteomes" id="UP000503447">
    <property type="component" value="Chromosome"/>
</dbReference>
<evidence type="ECO:0000256" key="1">
    <source>
        <dbReference type="SAM" id="MobiDB-lite"/>
    </source>
</evidence>
<evidence type="ECO:0000313" key="3">
    <source>
        <dbReference type="Proteomes" id="UP000503447"/>
    </source>
</evidence>
<evidence type="ECO:0000313" key="2">
    <source>
        <dbReference type="EMBL" id="QJW99700.1"/>
    </source>
</evidence>
<dbReference type="KEGG" id="ftj:FTUN_7321"/>
<feature type="compositionally biased region" description="Pro residues" evidence="1">
    <location>
        <begin position="1"/>
        <end position="10"/>
    </location>
</feature>
<organism evidence="2 3">
    <name type="scientific">Frigoriglobus tundricola</name>
    <dbReference type="NCBI Taxonomy" id="2774151"/>
    <lineage>
        <taxon>Bacteria</taxon>
        <taxon>Pseudomonadati</taxon>
        <taxon>Planctomycetota</taxon>
        <taxon>Planctomycetia</taxon>
        <taxon>Gemmatales</taxon>
        <taxon>Gemmataceae</taxon>
        <taxon>Frigoriglobus</taxon>
    </lineage>
</organism>
<accession>A0A6M5Z2A2</accession>